<accession>A0ABP0F7M8</accession>
<evidence type="ECO:0000256" key="7">
    <source>
        <dbReference type="ARBA" id="ARBA00022968"/>
    </source>
</evidence>
<keyword evidence="5 11" id="KW-0808">Transferase</keyword>
<dbReference type="EMBL" id="CAWYQH010000024">
    <property type="protein sequence ID" value="CAK8675731.1"/>
    <property type="molecule type" value="Genomic_DNA"/>
</dbReference>
<evidence type="ECO:0000256" key="3">
    <source>
        <dbReference type="ARBA" id="ARBA00005735"/>
    </source>
</evidence>
<dbReference type="Proteomes" id="UP001642483">
    <property type="component" value="Unassembled WGS sequence"/>
</dbReference>
<feature type="transmembrane region" description="Helical" evidence="11">
    <location>
        <begin position="16"/>
        <end position="35"/>
    </location>
</feature>
<evidence type="ECO:0000259" key="13">
    <source>
        <dbReference type="Pfam" id="PF13733"/>
    </source>
</evidence>
<dbReference type="EC" id="2.4.1.-" evidence="11"/>
<dbReference type="Gene3D" id="3.90.550.10">
    <property type="entry name" value="Spore Coat Polysaccharide Biosynthesis Protein SpsA, Chain A"/>
    <property type="match status" value="1"/>
</dbReference>
<evidence type="ECO:0000313" key="15">
    <source>
        <dbReference type="Proteomes" id="UP001642483"/>
    </source>
</evidence>
<dbReference type="Pfam" id="PF13733">
    <property type="entry name" value="Glyco_transf_7N"/>
    <property type="match status" value="1"/>
</dbReference>
<evidence type="ECO:0000313" key="14">
    <source>
        <dbReference type="EMBL" id="CAK8675731.1"/>
    </source>
</evidence>
<reference evidence="14 15" key="1">
    <citation type="submission" date="2024-02" db="EMBL/GenBank/DDBJ databases">
        <authorList>
            <person name="Daric V."/>
            <person name="Darras S."/>
        </authorList>
    </citation>
    <scope>NUCLEOTIDE SEQUENCE [LARGE SCALE GENOMIC DNA]</scope>
</reference>
<dbReference type="PANTHER" id="PTHR19300">
    <property type="entry name" value="BETA-1,4-GALACTOSYLTRANSFERASE"/>
    <property type="match status" value="1"/>
</dbReference>
<comment type="similarity">
    <text evidence="3 11">Belongs to the glycosyltransferase 7 family.</text>
</comment>
<evidence type="ECO:0000256" key="10">
    <source>
        <dbReference type="ARBA" id="ARBA00023180"/>
    </source>
</evidence>
<comment type="caution">
    <text evidence="14">The sequence shown here is derived from an EMBL/GenBank/DDBJ whole genome shotgun (WGS) entry which is preliminary data.</text>
</comment>
<feature type="domain" description="Galactosyltransferase C-terminal" evidence="12">
    <location>
        <begin position="207"/>
        <end position="284"/>
    </location>
</feature>
<keyword evidence="10 11" id="KW-0325">Glycoprotein</keyword>
<evidence type="ECO:0000256" key="11">
    <source>
        <dbReference type="RuleBase" id="RU368121"/>
    </source>
</evidence>
<comment type="pathway">
    <text evidence="2 11">Protein modification; protein glycosylation.</text>
</comment>
<evidence type="ECO:0000259" key="12">
    <source>
        <dbReference type="Pfam" id="PF02709"/>
    </source>
</evidence>
<evidence type="ECO:0000256" key="6">
    <source>
        <dbReference type="ARBA" id="ARBA00022692"/>
    </source>
</evidence>
<comment type="subcellular location">
    <subcellularLocation>
        <location evidence="1">Membrane</location>
        <topology evidence="1">Single-pass type II membrane protein</topology>
    </subcellularLocation>
</comment>
<dbReference type="InterPro" id="IPR029044">
    <property type="entry name" value="Nucleotide-diphossugar_trans"/>
</dbReference>
<evidence type="ECO:0000256" key="2">
    <source>
        <dbReference type="ARBA" id="ARBA00004922"/>
    </source>
</evidence>
<evidence type="ECO:0000256" key="1">
    <source>
        <dbReference type="ARBA" id="ARBA00004606"/>
    </source>
</evidence>
<keyword evidence="7 11" id="KW-0735">Signal-anchor</keyword>
<dbReference type="SUPFAM" id="SSF53448">
    <property type="entry name" value="Nucleotide-diphospho-sugar transferases"/>
    <property type="match status" value="1"/>
</dbReference>
<organism evidence="14 15">
    <name type="scientific">Clavelina lepadiformis</name>
    <name type="common">Light-bulb sea squirt</name>
    <name type="synonym">Ascidia lepadiformis</name>
    <dbReference type="NCBI Taxonomy" id="159417"/>
    <lineage>
        <taxon>Eukaryota</taxon>
        <taxon>Metazoa</taxon>
        <taxon>Chordata</taxon>
        <taxon>Tunicata</taxon>
        <taxon>Ascidiacea</taxon>
        <taxon>Aplousobranchia</taxon>
        <taxon>Clavelinidae</taxon>
        <taxon>Clavelina</taxon>
    </lineage>
</organism>
<keyword evidence="15" id="KW-1185">Reference proteome</keyword>
<evidence type="ECO:0000256" key="8">
    <source>
        <dbReference type="ARBA" id="ARBA00022989"/>
    </source>
</evidence>
<dbReference type="Pfam" id="PF02709">
    <property type="entry name" value="Glyco_transf_7C"/>
    <property type="match status" value="1"/>
</dbReference>
<protein>
    <recommendedName>
        <fullName evidence="11">Beta-1,4-galactosyltransferase</fullName>
        <ecNumber evidence="11">2.4.1.-</ecNumber>
    </recommendedName>
</protein>
<sequence length="383" mass="44979">MIFTQQATMKKYKSTLYMVMSFYSFCMLIRFLYYLRLEENVSVGEKNYRSLFEKGYLKLLFDLSKLRNCPGDLTHLSGPISVRLNRNPHLLRKTERENHFVRKGGYYKPPWCKPLIKVAIVIPYRNRATHLLYFLQYMHPALQRQELEYRIYIINQVGDKFNRAKLFNVGYMETLVDLNYDCYIFHDVDLILEHNHLLYGCSPENPRHLSVAIDKHDYQLLYPELFGGVTSFSSNTFKKLNGYSNSYWGWGGEDDDMYNRINKTGLKIERESTSIARYRMIPHDSDPWNEPNPRRHKLLNSSIERMHEDGLSNLQYIIISRIEKKLYTNVTVNLMAPNIRYKIDDYNETTAGLNLNQSEPLGQDSGKSNTGDQVERILLKGAA</sequence>
<proteinExistence type="inferred from homology"/>
<dbReference type="PANTHER" id="PTHR19300:SF61">
    <property type="entry name" value="BETA-1,4-N-ACETYLGALACTOSAMINYLTRANSFERASE"/>
    <property type="match status" value="1"/>
</dbReference>
<evidence type="ECO:0000256" key="4">
    <source>
        <dbReference type="ARBA" id="ARBA00022676"/>
    </source>
</evidence>
<dbReference type="CDD" id="cd00899">
    <property type="entry name" value="b4GalT"/>
    <property type="match status" value="1"/>
</dbReference>
<comment type="function">
    <text evidence="11">Catalyses the transfer of galactose onto proteins or lipids.</text>
</comment>
<keyword evidence="4 11" id="KW-0328">Glycosyltransferase</keyword>
<dbReference type="InterPro" id="IPR027995">
    <property type="entry name" value="Galactosyl_T_N"/>
</dbReference>
<keyword evidence="9 11" id="KW-0472">Membrane</keyword>
<dbReference type="PRINTS" id="PR02050">
    <property type="entry name" value="B14GALTRFASE"/>
</dbReference>
<name>A0ABP0F7M8_CLALP</name>
<dbReference type="InterPro" id="IPR027791">
    <property type="entry name" value="Galactosyl_T_C"/>
</dbReference>
<evidence type="ECO:0000256" key="5">
    <source>
        <dbReference type="ARBA" id="ARBA00022679"/>
    </source>
</evidence>
<keyword evidence="8 11" id="KW-1133">Transmembrane helix</keyword>
<dbReference type="InterPro" id="IPR003859">
    <property type="entry name" value="Galactosyl_T"/>
</dbReference>
<keyword evidence="6 11" id="KW-0812">Transmembrane</keyword>
<evidence type="ECO:0000256" key="9">
    <source>
        <dbReference type="ARBA" id="ARBA00023136"/>
    </source>
</evidence>
<feature type="domain" description="Galactosyltransferase N-terminal" evidence="13">
    <location>
        <begin position="69"/>
        <end position="202"/>
    </location>
</feature>
<gene>
    <name evidence="14" type="ORF">CVLEPA_LOCUS5273</name>
</gene>